<organism evidence="2 3">
    <name type="scientific">Mycoplasmopsis alligatoris A21JP2</name>
    <dbReference type="NCBI Taxonomy" id="747682"/>
    <lineage>
        <taxon>Bacteria</taxon>
        <taxon>Bacillati</taxon>
        <taxon>Mycoplasmatota</taxon>
        <taxon>Mycoplasmoidales</taxon>
        <taxon>Metamycoplasmataceae</taxon>
        <taxon>Mycoplasmopsis</taxon>
    </lineage>
</organism>
<dbReference type="GO" id="GO:0008936">
    <property type="term" value="F:nicotinamidase activity"/>
    <property type="evidence" value="ECO:0007669"/>
    <property type="project" value="InterPro"/>
</dbReference>
<proteinExistence type="predicted"/>
<dbReference type="InterPro" id="IPR000868">
    <property type="entry name" value="Isochorismatase-like_dom"/>
</dbReference>
<reference evidence="2 3" key="1">
    <citation type="submission" date="2010-03" db="EMBL/GenBank/DDBJ databases">
        <authorList>
            <person name="Glass J.I."/>
            <person name="Benders G.A."/>
            <person name="Durkin A.S."/>
            <person name="Farmerie W.G."/>
            <person name="Hlavinka K."/>
            <person name="Hostetler J."/>
            <person name="Jackson J."/>
            <person name="May M.A."/>
            <person name="Miller R.H."/>
            <person name="Paralanov V."/>
            <person name="Radune D."/>
            <person name="Szczypinski B."/>
            <person name="Brown D.R."/>
        </authorList>
    </citation>
    <scope>NUCLEOTIDE SEQUENCE [LARGE SCALE GENOMIC DNA]</scope>
    <source>
        <strain evidence="2 3">A21JP2</strain>
    </source>
</reference>
<dbReference type="eggNOG" id="COG1335">
    <property type="taxonomic scope" value="Bacteria"/>
</dbReference>
<dbReference type="PANTHER" id="PTHR47297:SF2">
    <property type="entry name" value="OS02G0606800 PROTEIN"/>
    <property type="match status" value="1"/>
</dbReference>
<evidence type="ECO:0000313" key="2">
    <source>
        <dbReference type="EMBL" id="EFF41297.1"/>
    </source>
</evidence>
<comment type="caution">
    <text evidence="2">The sequence shown here is derived from an EMBL/GenBank/DDBJ whole genome shotgun (WGS) entry which is preliminary data.</text>
</comment>
<dbReference type="STRING" id="747682.MALL_0254"/>
<sequence>MKKLFIVIDMLNGFAKKGALYSPLIELLIPHIKEEIVKYKNNLFICDAHSKDDIEMSSYPLHCLKGTEEADVVSELKPYVQTKLEKQSTNAFHIFDKKFIDKYDEFVVVGCCTDICILQFVLSLKTYLNQNKINKNVVVLKKCTATFDTDLHDGKTHNEFALELMKNSGVIIK</sequence>
<dbReference type="CDD" id="cd00431">
    <property type="entry name" value="cysteine_hydrolases"/>
    <property type="match status" value="1"/>
</dbReference>
<gene>
    <name evidence="2" type="ORF">MALL_0254</name>
</gene>
<dbReference type="InterPro" id="IPR044717">
    <property type="entry name" value="NIC1"/>
</dbReference>
<dbReference type="Pfam" id="PF00857">
    <property type="entry name" value="Isochorismatase"/>
    <property type="match status" value="1"/>
</dbReference>
<accession>D4XX09</accession>
<dbReference type="Gene3D" id="3.40.50.850">
    <property type="entry name" value="Isochorismatase-like"/>
    <property type="match status" value="1"/>
</dbReference>
<dbReference type="SUPFAM" id="SSF52499">
    <property type="entry name" value="Isochorismatase-like hydrolases"/>
    <property type="match status" value="1"/>
</dbReference>
<protein>
    <recommendedName>
        <fullName evidence="1">Isochorismatase-like domain-containing protein</fullName>
    </recommendedName>
</protein>
<evidence type="ECO:0000313" key="3">
    <source>
        <dbReference type="Proteomes" id="UP000004757"/>
    </source>
</evidence>
<name>D4XX09_9BACT</name>
<dbReference type="Proteomes" id="UP000004757">
    <property type="component" value="Unassembled WGS sequence"/>
</dbReference>
<keyword evidence="3" id="KW-1185">Reference proteome</keyword>
<dbReference type="GO" id="GO:0019365">
    <property type="term" value="P:pyridine nucleotide salvage"/>
    <property type="evidence" value="ECO:0007669"/>
    <property type="project" value="InterPro"/>
</dbReference>
<dbReference type="PANTHER" id="PTHR47297">
    <property type="match status" value="1"/>
</dbReference>
<dbReference type="InterPro" id="IPR036380">
    <property type="entry name" value="Isochorismatase-like_sf"/>
</dbReference>
<dbReference type="OrthoDB" id="9796485at2"/>
<dbReference type="RefSeq" id="WP_005683927.1">
    <property type="nucleotide sequence ID" value="NZ_ADNC01000027.1"/>
</dbReference>
<feature type="domain" description="Isochorismatase-like" evidence="1">
    <location>
        <begin position="4"/>
        <end position="156"/>
    </location>
</feature>
<evidence type="ECO:0000259" key="1">
    <source>
        <dbReference type="Pfam" id="PF00857"/>
    </source>
</evidence>
<dbReference type="EMBL" id="ADNC01000027">
    <property type="protein sequence ID" value="EFF41297.1"/>
    <property type="molecule type" value="Genomic_DNA"/>
</dbReference>
<dbReference type="AlphaFoldDB" id="D4XX09"/>